<dbReference type="InterPro" id="IPR003656">
    <property type="entry name" value="Znf_BED"/>
</dbReference>
<reference evidence="6" key="2">
    <citation type="journal article" date="2023" name="Plants (Basel)">
        <title>Annotation of the Turnera subulata (Passifloraceae) Draft Genome Reveals the S-Locus Evolved after the Divergence of Turneroideae from Passifloroideae in a Stepwise Manner.</title>
        <authorList>
            <person name="Henning P.M."/>
            <person name="Roalson E.H."/>
            <person name="Mir W."/>
            <person name="McCubbin A.G."/>
            <person name="Shore J.S."/>
        </authorList>
    </citation>
    <scope>NUCLEOTIDE SEQUENCE</scope>
    <source>
        <strain evidence="6">F60SS</strain>
    </source>
</reference>
<reference evidence="6" key="1">
    <citation type="submission" date="2022-02" db="EMBL/GenBank/DDBJ databases">
        <authorList>
            <person name="Henning P.M."/>
            <person name="McCubbin A.G."/>
            <person name="Shore J.S."/>
        </authorList>
    </citation>
    <scope>NUCLEOTIDE SEQUENCE</scope>
    <source>
        <strain evidence="6">F60SS</strain>
        <tissue evidence="6">Leaves</tissue>
    </source>
</reference>
<evidence type="ECO:0000313" key="7">
    <source>
        <dbReference type="Proteomes" id="UP001141552"/>
    </source>
</evidence>
<dbReference type="OrthoDB" id="851723at2759"/>
<evidence type="ECO:0000256" key="2">
    <source>
        <dbReference type="ARBA" id="ARBA00022771"/>
    </source>
</evidence>
<dbReference type="PANTHER" id="PTHR46951">
    <property type="entry name" value="BED-TYPE DOMAIN-CONTAINING PROTEIN"/>
    <property type="match status" value="1"/>
</dbReference>
<evidence type="ECO:0000256" key="1">
    <source>
        <dbReference type="ARBA" id="ARBA00022723"/>
    </source>
</evidence>
<sequence>MPRDRDPFWDHVEEVDDRWKCKYCDQSFSLKVSVSRIKLHLSGVSGQGVEVCTNPPAEVQIKAYEAIRNKRYKAMPVVVYDQGQASESMVPDTPMHEQLEILNRMTTNMFEQPQAPENLLVQEHMYDVPEIPLVLPVNDASKTSGEKTAGQMQPELPMPRLSNIFQTMDSAYAEPSTSSTRMQNIFAAEDENAEGAEDLRDEGMEEMIQTFFNVEPSLQSLTLEDQVPHARQSSMVLSEIIIRRKRGNELKLTGSIKTGFKILMGTGGGECGTIPGAKNILHIFVILFVSRN</sequence>
<evidence type="ECO:0000256" key="4">
    <source>
        <dbReference type="PROSITE-ProRule" id="PRU00027"/>
    </source>
</evidence>
<keyword evidence="3" id="KW-0862">Zinc</keyword>
<protein>
    <recommendedName>
        <fullName evidence="5">BED-type domain-containing protein</fullName>
    </recommendedName>
</protein>
<evidence type="ECO:0000256" key="3">
    <source>
        <dbReference type="ARBA" id="ARBA00022833"/>
    </source>
</evidence>
<gene>
    <name evidence="6" type="ORF">Tsubulata_030875</name>
</gene>
<accession>A0A9Q0J4P1</accession>
<dbReference type="Proteomes" id="UP001141552">
    <property type="component" value="Unassembled WGS sequence"/>
</dbReference>
<keyword evidence="2 4" id="KW-0863">Zinc-finger</keyword>
<comment type="caution">
    <text evidence="6">The sequence shown here is derived from an EMBL/GenBank/DDBJ whole genome shotgun (WGS) entry which is preliminary data.</text>
</comment>
<dbReference type="GO" id="GO:0003677">
    <property type="term" value="F:DNA binding"/>
    <property type="evidence" value="ECO:0007669"/>
    <property type="project" value="InterPro"/>
</dbReference>
<evidence type="ECO:0000259" key="5">
    <source>
        <dbReference type="PROSITE" id="PS50808"/>
    </source>
</evidence>
<evidence type="ECO:0000313" key="6">
    <source>
        <dbReference type="EMBL" id="KAJ4827535.1"/>
    </source>
</evidence>
<organism evidence="6 7">
    <name type="scientific">Turnera subulata</name>
    <dbReference type="NCBI Taxonomy" id="218843"/>
    <lineage>
        <taxon>Eukaryota</taxon>
        <taxon>Viridiplantae</taxon>
        <taxon>Streptophyta</taxon>
        <taxon>Embryophyta</taxon>
        <taxon>Tracheophyta</taxon>
        <taxon>Spermatophyta</taxon>
        <taxon>Magnoliopsida</taxon>
        <taxon>eudicotyledons</taxon>
        <taxon>Gunneridae</taxon>
        <taxon>Pentapetalae</taxon>
        <taxon>rosids</taxon>
        <taxon>fabids</taxon>
        <taxon>Malpighiales</taxon>
        <taxon>Passifloraceae</taxon>
        <taxon>Turnera</taxon>
    </lineage>
</organism>
<dbReference type="GO" id="GO:0008270">
    <property type="term" value="F:zinc ion binding"/>
    <property type="evidence" value="ECO:0007669"/>
    <property type="project" value="UniProtKB-KW"/>
</dbReference>
<feature type="domain" description="BED-type" evidence="5">
    <location>
        <begin position="3"/>
        <end position="59"/>
    </location>
</feature>
<dbReference type="Pfam" id="PF02892">
    <property type="entry name" value="zf-BED"/>
    <property type="match status" value="1"/>
</dbReference>
<dbReference type="EMBL" id="JAKUCV010006398">
    <property type="protein sequence ID" value="KAJ4827535.1"/>
    <property type="molecule type" value="Genomic_DNA"/>
</dbReference>
<proteinExistence type="predicted"/>
<keyword evidence="7" id="KW-1185">Reference proteome</keyword>
<name>A0A9Q0J4P1_9ROSI</name>
<keyword evidence="1" id="KW-0479">Metal-binding</keyword>
<dbReference type="PANTHER" id="PTHR46951:SF2">
    <property type="entry name" value="BED-TYPE DOMAIN-CONTAINING PROTEIN"/>
    <property type="match status" value="1"/>
</dbReference>
<dbReference type="PROSITE" id="PS50808">
    <property type="entry name" value="ZF_BED"/>
    <property type="match status" value="1"/>
</dbReference>
<dbReference type="AlphaFoldDB" id="A0A9Q0J4P1"/>